<dbReference type="PANTHER" id="PTHR48022">
    <property type="entry name" value="PLASTIDIC GLUCOSE TRANSPORTER 4"/>
    <property type="match status" value="1"/>
</dbReference>
<dbReference type="EMBL" id="SRPO01000084">
    <property type="protein sequence ID" value="KAG5942218.1"/>
    <property type="molecule type" value="Genomic_DNA"/>
</dbReference>
<evidence type="ECO:0000256" key="7">
    <source>
        <dbReference type="SAM" id="MobiDB-lite"/>
    </source>
</evidence>
<accession>A0A9P7MEQ1</accession>
<dbReference type="PROSITE" id="PS50850">
    <property type="entry name" value="MFS"/>
    <property type="match status" value="1"/>
</dbReference>
<keyword evidence="11" id="KW-1185">Reference proteome</keyword>
<evidence type="ECO:0000256" key="2">
    <source>
        <dbReference type="ARBA" id="ARBA00010992"/>
    </source>
</evidence>
<feature type="transmembrane region" description="Helical" evidence="8">
    <location>
        <begin position="168"/>
        <end position="186"/>
    </location>
</feature>
<feature type="transmembrane region" description="Helical" evidence="8">
    <location>
        <begin position="80"/>
        <end position="99"/>
    </location>
</feature>
<dbReference type="Gene3D" id="1.20.1250.20">
    <property type="entry name" value="MFS general substrate transporter like domains"/>
    <property type="match status" value="2"/>
</dbReference>
<name>A0A9P7MEQ1_9HYPO</name>
<feature type="transmembrane region" description="Helical" evidence="8">
    <location>
        <begin position="133"/>
        <end position="156"/>
    </location>
</feature>
<dbReference type="GO" id="GO:0016020">
    <property type="term" value="C:membrane"/>
    <property type="evidence" value="ECO:0007669"/>
    <property type="project" value="UniProtKB-SubCell"/>
</dbReference>
<protein>
    <recommendedName>
        <fullName evidence="9">Major facilitator superfamily (MFS) profile domain-containing protein</fullName>
    </recommendedName>
</protein>
<evidence type="ECO:0000256" key="5">
    <source>
        <dbReference type="ARBA" id="ARBA00022989"/>
    </source>
</evidence>
<dbReference type="AlphaFoldDB" id="A0A9P7MEQ1"/>
<evidence type="ECO:0000256" key="3">
    <source>
        <dbReference type="ARBA" id="ARBA00022448"/>
    </source>
</evidence>
<feature type="region of interest" description="Disordered" evidence="7">
    <location>
        <begin position="556"/>
        <end position="578"/>
    </location>
</feature>
<dbReference type="GO" id="GO:0005351">
    <property type="term" value="F:carbohydrate:proton symporter activity"/>
    <property type="evidence" value="ECO:0007669"/>
    <property type="project" value="TreeGrafter"/>
</dbReference>
<feature type="transmembrane region" description="Helical" evidence="8">
    <location>
        <begin position="405"/>
        <end position="425"/>
    </location>
</feature>
<evidence type="ECO:0000313" key="11">
    <source>
        <dbReference type="Proteomes" id="UP000706124"/>
    </source>
</evidence>
<comment type="similarity">
    <text evidence="2">Belongs to the major facilitator superfamily. Sugar transporter (TC 2.A.1.1) family.</text>
</comment>
<evidence type="ECO:0000313" key="10">
    <source>
        <dbReference type="EMBL" id="KAG5942218.1"/>
    </source>
</evidence>
<feature type="transmembrane region" description="Helical" evidence="8">
    <location>
        <begin position="374"/>
        <end position="396"/>
    </location>
</feature>
<dbReference type="Pfam" id="PF00083">
    <property type="entry name" value="Sugar_tr"/>
    <property type="match status" value="2"/>
</dbReference>
<evidence type="ECO:0000256" key="8">
    <source>
        <dbReference type="SAM" id="Phobius"/>
    </source>
</evidence>
<feature type="transmembrane region" description="Helical" evidence="8">
    <location>
        <begin position="475"/>
        <end position="495"/>
    </location>
</feature>
<feature type="transmembrane region" description="Helical" evidence="8">
    <location>
        <begin position="299"/>
        <end position="325"/>
    </location>
</feature>
<dbReference type="PANTHER" id="PTHR48022:SF21">
    <property type="entry name" value="QUINATE TRANSPORTER, PUTATIVE (AFU_ORTHOLOGUE AFUA_6G06960)-RELATED"/>
    <property type="match status" value="1"/>
</dbReference>
<proteinExistence type="inferred from homology"/>
<keyword evidence="4 8" id="KW-0812">Transmembrane</keyword>
<sequence>MTLLAKCLRSIVRNDAMRHDPDAIYNGRTILLVCCACFGGMVFGWDTGAIGGVLSMEQTRDKFGYKNRSKTDKSNLDQNIVSTLQAGCFAACLVTSWFADRFGRRATLIGAGLLTSVGVLFQAASGIKGTLAVMYVGRFISGLGVGCASTVSPLYVSECCPRAIRGGLTGFYQLFNVVGIMIAFWVNYGCLLHVQAPAVYIVPLALQALPAALLVAGMLMSPERSIPLNPRWCAQKDDWEGTTRVLVKLRGLPAESEYVAREIQEMADQLAQERRLMGDANFRSLMRELWLVPANRKRAIITVVLMICQQLTGVNAIVGICVYKGRWPEVKRSDEHEEKQRVVHGSKRSRSTIENYYAPQIFTNLGMTGTDTSLFATGVYGVVKTVACIVFLLFVADSLGRRRSLLLTSPMLMIVLFIIGIYGRVQPPVEHQPVTAFGYVAITCIYLWAAFFQFGWGPACWILVSEIPTARLRAVNVSIGAATQWLFNFIMARTVLTMQNTMGYKGYGMFFMFGSFDVLMGIFVYVFVPETKGLSLERMDELFGMAETAKQLDAEVEGGDGQVTSVQKGAQEERTGKT</sequence>
<evidence type="ECO:0000259" key="9">
    <source>
        <dbReference type="PROSITE" id="PS50850"/>
    </source>
</evidence>
<keyword evidence="5 8" id="KW-1133">Transmembrane helix</keyword>
<dbReference type="OrthoDB" id="508119at2759"/>
<dbReference type="InterPro" id="IPR003663">
    <property type="entry name" value="Sugar/inositol_transpt"/>
</dbReference>
<feature type="domain" description="Major facilitator superfamily (MFS) profile" evidence="9">
    <location>
        <begin position="32"/>
        <end position="532"/>
    </location>
</feature>
<dbReference type="SUPFAM" id="SSF103473">
    <property type="entry name" value="MFS general substrate transporter"/>
    <property type="match status" value="1"/>
</dbReference>
<feature type="transmembrane region" description="Helical" evidence="8">
    <location>
        <begin position="437"/>
        <end position="463"/>
    </location>
</feature>
<dbReference type="InterPro" id="IPR050360">
    <property type="entry name" value="MFS_Sugar_Transporters"/>
</dbReference>
<gene>
    <name evidence="10" type="ORF">E4U60_007453</name>
</gene>
<keyword evidence="6 8" id="KW-0472">Membrane</keyword>
<reference evidence="10 11" key="1">
    <citation type="journal article" date="2020" name="bioRxiv">
        <title>Whole genome comparisons of ergot fungi reveals the divergence and evolution of species within the genus Claviceps are the result of varying mechanisms driving genome evolution and host range expansion.</title>
        <authorList>
            <person name="Wyka S.A."/>
            <person name="Mondo S.J."/>
            <person name="Liu M."/>
            <person name="Dettman J."/>
            <person name="Nalam V."/>
            <person name="Broders K.D."/>
        </authorList>
    </citation>
    <scope>NUCLEOTIDE SEQUENCE [LARGE SCALE GENOMIC DNA]</scope>
    <source>
        <strain evidence="10 11">CCC 1485</strain>
    </source>
</reference>
<organism evidence="10 11">
    <name type="scientific">Claviceps pazoutovae</name>
    <dbReference type="NCBI Taxonomy" id="1649127"/>
    <lineage>
        <taxon>Eukaryota</taxon>
        <taxon>Fungi</taxon>
        <taxon>Dikarya</taxon>
        <taxon>Ascomycota</taxon>
        <taxon>Pezizomycotina</taxon>
        <taxon>Sordariomycetes</taxon>
        <taxon>Hypocreomycetidae</taxon>
        <taxon>Hypocreales</taxon>
        <taxon>Clavicipitaceae</taxon>
        <taxon>Claviceps</taxon>
    </lineage>
</organism>
<comment type="caution">
    <text evidence="10">The sequence shown here is derived from an EMBL/GenBank/DDBJ whole genome shotgun (WGS) entry which is preliminary data.</text>
</comment>
<feature type="transmembrane region" description="Helical" evidence="8">
    <location>
        <begin position="507"/>
        <end position="528"/>
    </location>
</feature>
<evidence type="ECO:0000256" key="1">
    <source>
        <dbReference type="ARBA" id="ARBA00004141"/>
    </source>
</evidence>
<feature type="transmembrane region" description="Helical" evidence="8">
    <location>
        <begin position="198"/>
        <end position="221"/>
    </location>
</feature>
<keyword evidence="3" id="KW-0813">Transport</keyword>
<evidence type="ECO:0000256" key="6">
    <source>
        <dbReference type="ARBA" id="ARBA00023136"/>
    </source>
</evidence>
<evidence type="ECO:0000256" key="4">
    <source>
        <dbReference type="ARBA" id="ARBA00022692"/>
    </source>
</evidence>
<feature type="transmembrane region" description="Helical" evidence="8">
    <location>
        <begin position="23"/>
        <end position="45"/>
    </location>
</feature>
<dbReference type="InterPro" id="IPR020846">
    <property type="entry name" value="MFS_dom"/>
</dbReference>
<feature type="transmembrane region" description="Helical" evidence="8">
    <location>
        <begin position="106"/>
        <end position="127"/>
    </location>
</feature>
<dbReference type="PROSITE" id="PS00217">
    <property type="entry name" value="SUGAR_TRANSPORT_2"/>
    <property type="match status" value="1"/>
</dbReference>
<dbReference type="Proteomes" id="UP000706124">
    <property type="component" value="Unassembled WGS sequence"/>
</dbReference>
<dbReference type="InterPro" id="IPR036259">
    <property type="entry name" value="MFS_trans_sf"/>
</dbReference>
<dbReference type="InterPro" id="IPR005828">
    <property type="entry name" value="MFS_sugar_transport-like"/>
</dbReference>
<dbReference type="PROSITE" id="PS00216">
    <property type="entry name" value="SUGAR_TRANSPORT_1"/>
    <property type="match status" value="2"/>
</dbReference>
<dbReference type="PRINTS" id="PR00171">
    <property type="entry name" value="SUGRTRNSPORT"/>
</dbReference>
<comment type="subcellular location">
    <subcellularLocation>
        <location evidence="1">Membrane</location>
        <topology evidence="1">Multi-pass membrane protein</topology>
    </subcellularLocation>
</comment>
<dbReference type="InterPro" id="IPR005829">
    <property type="entry name" value="Sugar_transporter_CS"/>
</dbReference>